<reference evidence="2 5" key="2">
    <citation type="submission" date="2017-09" db="EMBL/GenBank/DDBJ databases">
        <title>Extensive intraspecific genome diversity in a model arbuscular mycorrhizal fungus.</title>
        <authorList>
            <person name="Chen E.C."/>
            <person name="Morin E."/>
            <person name="Beaudet D."/>
            <person name="Noel J."/>
            <person name="Ndikumana S."/>
            <person name="Charron P."/>
            <person name="St-Onge C."/>
            <person name="Giorgi J."/>
            <person name="Grigoriev I.V."/>
            <person name="Roux C."/>
            <person name="Martin F.M."/>
            <person name="Corradi N."/>
        </authorList>
    </citation>
    <scope>NUCLEOTIDE SEQUENCE [LARGE SCALE GENOMIC DNA]</scope>
    <source>
        <strain evidence="2 5">A5</strain>
    </source>
</reference>
<dbReference type="Proteomes" id="UP000232722">
    <property type="component" value="Unassembled WGS sequence"/>
</dbReference>
<evidence type="ECO:0000313" key="5">
    <source>
        <dbReference type="Proteomes" id="UP000232722"/>
    </source>
</evidence>
<reference evidence="2 5" key="1">
    <citation type="submission" date="2016-04" db="EMBL/GenBank/DDBJ databases">
        <title>Genome analyses suggest a sexual origin of heterokaryosis in a supposedly ancient asexual fungus.</title>
        <authorList>
            <person name="Ropars J."/>
            <person name="Sedzielewska K."/>
            <person name="Noel J."/>
            <person name="Charron P."/>
            <person name="Farinelli L."/>
            <person name="Marton T."/>
            <person name="Kruger M."/>
            <person name="Pelin A."/>
            <person name="Brachmann A."/>
            <person name="Corradi N."/>
        </authorList>
    </citation>
    <scope>NUCLEOTIDE SEQUENCE [LARGE SCALE GENOMIC DNA]</scope>
    <source>
        <strain evidence="2 5">A5</strain>
    </source>
</reference>
<dbReference type="Proteomes" id="UP000232688">
    <property type="component" value="Unassembled WGS sequence"/>
</dbReference>
<dbReference type="EMBL" id="LLXH01000339">
    <property type="protein sequence ID" value="PKC68298.1"/>
    <property type="molecule type" value="Genomic_DNA"/>
</dbReference>
<dbReference type="AlphaFoldDB" id="A0A2I1E5J9"/>
<dbReference type="VEuPathDB" id="FungiDB:FUN_001574"/>
<proteinExistence type="predicted"/>
<feature type="region of interest" description="Disordered" evidence="1">
    <location>
        <begin position="49"/>
        <end position="72"/>
    </location>
</feature>
<dbReference type="OrthoDB" id="2335338at2759"/>
<feature type="compositionally biased region" description="Low complexity" evidence="1">
    <location>
        <begin position="63"/>
        <end position="72"/>
    </location>
</feature>
<reference evidence="3 4" key="3">
    <citation type="submission" date="2017-10" db="EMBL/GenBank/DDBJ databases">
        <title>Extensive intraspecific genome diversity in a model arbuscular mycorrhizal fungus.</title>
        <authorList>
            <person name="Chen E.C.H."/>
            <person name="Morin E."/>
            <person name="Baudet D."/>
            <person name="Noel J."/>
            <person name="Ndikumana S."/>
            <person name="Charron P."/>
            <person name="St-Onge C."/>
            <person name="Giorgi J."/>
            <person name="Grigoriev I.V."/>
            <person name="Roux C."/>
            <person name="Martin F.M."/>
            <person name="Corradi N."/>
        </authorList>
    </citation>
    <scope>NUCLEOTIDE SEQUENCE [LARGE SCALE GENOMIC DNA]</scope>
    <source>
        <strain evidence="3 4">A1</strain>
    </source>
</reference>
<gene>
    <name evidence="3" type="ORF">RhiirA1_417040</name>
    <name evidence="2" type="ORF">RhiirA5_345307</name>
</gene>
<evidence type="ECO:0000256" key="1">
    <source>
        <dbReference type="SAM" id="MobiDB-lite"/>
    </source>
</evidence>
<evidence type="ECO:0000313" key="2">
    <source>
        <dbReference type="EMBL" id="PKC17987.1"/>
    </source>
</evidence>
<comment type="caution">
    <text evidence="2">The sequence shown here is derived from an EMBL/GenBank/DDBJ whole genome shotgun (WGS) entry which is preliminary data.</text>
</comment>
<accession>A0A2I1E5J9</accession>
<protein>
    <recommendedName>
        <fullName evidence="6">STI1 domain-containing protein</fullName>
    </recommendedName>
</protein>
<sequence>MATQMMQSGALNDIMNNPNVTEMAQNMMRGGGNLEEMMNNPELVNLARQFSANQGDAGGGNSGNNEANGRTQ</sequence>
<name>A0A2I1E5J9_9GLOM</name>
<organism evidence="2 5">
    <name type="scientific">Rhizophagus irregularis</name>
    <dbReference type="NCBI Taxonomy" id="588596"/>
    <lineage>
        <taxon>Eukaryota</taxon>
        <taxon>Fungi</taxon>
        <taxon>Fungi incertae sedis</taxon>
        <taxon>Mucoromycota</taxon>
        <taxon>Glomeromycotina</taxon>
        <taxon>Glomeromycetes</taxon>
        <taxon>Glomerales</taxon>
        <taxon>Glomeraceae</taxon>
        <taxon>Rhizophagus</taxon>
    </lineage>
</organism>
<dbReference type="Gene3D" id="1.10.260.100">
    <property type="match status" value="1"/>
</dbReference>
<dbReference type="VEuPathDB" id="FungiDB:RhiirFUN_026374"/>
<evidence type="ECO:0008006" key="6">
    <source>
        <dbReference type="Google" id="ProtNLM"/>
    </source>
</evidence>
<reference evidence="3 4" key="4">
    <citation type="submission" date="2017-10" db="EMBL/GenBank/DDBJ databases">
        <title>Genome analyses suggest a sexual origin of heterokaryosis in a supposedly ancient asexual fungus.</title>
        <authorList>
            <person name="Corradi N."/>
            <person name="Sedzielewska K."/>
            <person name="Noel J."/>
            <person name="Charron P."/>
            <person name="Farinelli L."/>
            <person name="Marton T."/>
            <person name="Kruger M."/>
            <person name="Pelin A."/>
            <person name="Brachmann A."/>
            <person name="Corradi N."/>
        </authorList>
    </citation>
    <scope>NUCLEOTIDE SEQUENCE [LARGE SCALE GENOMIC DNA]</scope>
    <source>
        <strain evidence="3 4">A1</strain>
    </source>
</reference>
<evidence type="ECO:0000313" key="4">
    <source>
        <dbReference type="Proteomes" id="UP000232688"/>
    </source>
</evidence>
<evidence type="ECO:0000313" key="3">
    <source>
        <dbReference type="EMBL" id="PKC68298.1"/>
    </source>
</evidence>
<dbReference type="VEuPathDB" id="FungiDB:RhiirA1_417040"/>
<dbReference type="EMBL" id="LLXJ01000001">
    <property type="protein sequence ID" value="PKC17987.1"/>
    <property type="molecule type" value="Genomic_DNA"/>
</dbReference>